<keyword evidence="2" id="KW-1185">Reference proteome</keyword>
<accession>A0A9E7E1T2</accession>
<dbReference type="Proteomes" id="UP001056460">
    <property type="component" value="Segment"/>
</dbReference>
<evidence type="ECO:0000313" key="1">
    <source>
        <dbReference type="EMBL" id="URA07157.1"/>
    </source>
</evidence>
<protein>
    <submittedName>
        <fullName evidence="1">O-spanin</fullName>
    </submittedName>
</protein>
<organism evidence="1 2">
    <name type="scientific">Xanthomonas phage Mallos</name>
    <dbReference type="NCBI Taxonomy" id="2939131"/>
    <lineage>
        <taxon>Viruses</taxon>
        <taxon>Duplodnaviria</taxon>
        <taxon>Heunggongvirae</taxon>
        <taxon>Uroviricota</taxon>
        <taxon>Caudoviricetes</taxon>
        <taxon>Mesyanzhinovviridae</taxon>
        <taxon>Bradleyvirinae</taxon>
        <taxon>Mallosvirus</taxon>
        <taxon>Mallosvirus mallos</taxon>
    </lineage>
</organism>
<name>A0A9E7E1T2_9CAUD</name>
<reference evidence="1" key="1">
    <citation type="journal article" date="2022" name="Viruses">
        <title>Isolation of novel Xanthomonas phages for the plant pathogens X. translucens and X. campestris.</title>
        <authorList>
            <person name="Erdrich S.H."/>
            <person name="Sharma V."/>
            <person name="Schurr U."/>
            <person name="Arsova B."/>
            <person name="Frunzke J."/>
        </authorList>
    </citation>
    <scope>NUCLEOTIDE SEQUENCE</scope>
</reference>
<proteinExistence type="predicted"/>
<gene>
    <name evidence="1" type="ORF">Mallos_BL60049</name>
</gene>
<dbReference type="EMBL" id="ON189047">
    <property type="protein sequence ID" value="URA07157.1"/>
    <property type="molecule type" value="Genomic_DNA"/>
</dbReference>
<sequence length="67" mass="7568">MEAVQWQVVEVDGEPLFALTARGYESLSRNIADVARWMREASYQIKFYRGSQQPKGDSKPTTSGDSK</sequence>
<evidence type="ECO:0000313" key="2">
    <source>
        <dbReference type="Proteomes" id="UP001056460"/>
    </source>
</evidence>